<comment type="similarity">
    <text evidence="5 6">Belongs to the adenylate kinase family.</text>
</comment>
<evidence type="ECO:0000256" key="6">
    <source>
        <dbReference type="RuleBase" id="RU003330"/>
    </source>
</evidence>
<keyword evidence="5 7" id="KW-0067">ATP-binding</keyword>
<dbReference type="Pfam" id="PF00406">
    <property type="entry name" value="ADK"/>
    <property type="match status" value="1"/>
</dbReference>
<dbReference type="Pfam" id="PF05191">
    <property type="entry name" value="ADK_lid"/>
    <property type="match status" value="1"/>
</dbReference>
<accession>A0A1F4VE80</accession>
<dbReference type="GO" id="GO:0005737">
    <property type="term" value="C:cytoplasm"/>
    <property type="evidence" value="ECO:0007669"/>
    <property type="project" value="UniProtKB-SubCell"/>
</dbReference>
<evidence type="ECO:0000256" key="3">
    <source>
        <dbReference type="ARBA" id="ARBA00022741"/>
    </source>
</evidence>
<feature type="binding site" evidence="5">
    <location>
        <position position="97"/>
    </location>
    <ligand>
        <name>AMP</name>
        <dbReference type="ChEBI" id="CHEBI:456215"/>
    </ligand>
</feature>
<feature type="binding site" evidence="5">
    <location>
        <position position="132"/>
    </location>
    <ligand>
        <name>ATP</name>
        <dbReference type="ChEBI" id="CHEBI:30616"/>
    </ligand>
</feature>
<dbReference type="Gene3D" id="3.40.50.300">
    <property type="entry name" value="P-loop containing nucleotide triphosphate hydrolases"/>
    <property type="match status" value="1"/>
</dbReference>
<dbReference type="InterPro" id="IPR027417">
    <property type="entry name" value="P-loop_NTPase"/>
</dbReference>
<comment type="subcellular location">
    <subcellularLocation>
        <location evidence="5 7">Cytoplasm</location>
    </subcellularLocation>
</comment>
<evidence type="ECO:0000256" key="5">
    <source>
        <dbReference type="HAMAP-Rule" id="MF_00235"/>
    </source>
</evidence>
<feature type="binding site" evidence="5">
    <location>
        <position position="166"/>
    </location>
    <ligand>
        <name>AMP</name>
        <dbReference type="ChEBI" id="CHEBI:456215"/>
    </ligand>
</feature>
<feature type="domain" description="Adenylate kinase active site lid" evidence="8">
    <location>
        <begin position="132"/>
        <end position="168"/>
    </location>
</feature>
<feature type="region of interest" description="NMP" evidence="5">
    <location>
        <begin position="35"/>
        <end position="64"/>
    </location>
</feature>
<comment type="pathway">
    <text evidence="5">Purine metabolism; AMP biosynthesis via salvage pathway; AMP from ADP: step 1/1.</text>
</comment>
<feature type="binding site" evidence="5">
    <location>
        <begin position="142"/>
        <end position="143"/>
    </location>
    <ligand>
        <name>ATP</name>
        <dbReference type="ChEBI" id="CHEBI:30616"/>
    </ligand>
</feature>
<keyword evidence="5" id="KW-0963">Cytoplasm</keyword>
<feature type="binding site" evidence="5">
    <location>
        <position position="36"/>
    </location>
    <ligand>
        <name>AMP</name>
        <dbReference type="ChEBI" id="CHEBI:456215"/>
    </ligand>
</feature>
<sequence>MTAKPVFIVILGGPGSGKGTQAKLIEGMFKIPHISTRILLQNNMQKGTTLGLEAKIYINAGELVPDSVIANMLRERLKQADCKAGAIFDGFPKTESQFITLIGLLAELGAKPNLVLHLKVKVSVMIERLTSRVTCTGTGQHVYNLKIKAPKTAGKCDIDGTGLVPRADDGEMLFILTRISAYFQATAPLVSHFRKLNAVARIVEVKEIDGEKPIEAVWELMTAAVEPFFAVSESAEPKAQAKIAATPPFTVEPTPA</sequence>
<evidence type="ECO:0000256" key="2">
    <source>
        <dbReference type="ARBA" id="ARBA00022727"/>
    </source>
</evidence>
<dbReference type="EMBL" id="MEVI01000002">
    <property type="protein sequence ID" value="OGC55497.1"/>
    <property type="molecule type" value="Genomic_DNA"/>
</dbReference>
<keyword evidence="4 5" id="KW-0418">Kinase</keyword>
<dbReference type="GO" id="GO:0004017">
    <property type="term" value="F:AMP kinase activity"/>
    <property type="evidence" value="ECO:0007669"/>
    <property type="project" value="UniProtKB-UniRule"/>
</dbReference>
<feature type="binding site" evidence="5">
    <location>
        <position position="212"/>
    </location>
    <ligand>
        <name>ATP</name>
        <dbReference type="ChEBI" id="CHEBI:30616"/>
    </ligand>
</feature>
<keyword evidence="3 5" id="KW-0547">Nucleotide-binding</keyword>
<feature type="binding site" evidence="5">
    <location>
        <begin position="15"/>
        <end position="20"/>
    </location>
    <ligand>
        <name>ATP</name>
        <dbReference type="ChEBI" id="CHEBI:30616"/>
    </ligand>
</feature>
<dbReference type="GO" id="GO:0044209">
    <property type="term" value="P:AMP salvage"/>
    <property type="evidence" value="ECO:0007669"/>
    <property type="project" value="UniProtKB-UniRule"/>
</dbReference>
<gene>
    <name evidence="5" type="primary">adk</name>
    <name evidence="9" type="ORF">A3A78_00890</name>
</gene>
<feature type="binding site" evidence="5">
    <location>
        <position position="178"/>
    </location>
    <ligand>
        <name>AMP</name>
        <dbReference type="ChEBI" id="CHEBI:456215"/>
    </ligand>
</feature>
<comment type="caution">
    <text evidence="9">The sequence shown here is derived from an EMBL/GenBank/DDBJ whole genome shotgun (WGS) entry which is preliminary data.</text>
</comment>
<dbReference type="EC" id="2.7.4.3" evidence="5 7"/>
<dbReference type="PRINTS" id="PR00094">
    <property type="entry name" value="ADENYLTKNASE"/>
</dbReference>
<comment type="subunit">
    <text evidence="5 7">Monomer.</text>
</comment>
<comment type="function">
    <text evidence="5">Catalyzes the reversible transfer of the terminal phosphate group between ATP and AMP. Plays an important role in cellular energy homeostasis and in adenine nucleotide metabolism.</text>
</comment>
<dbReference type="CDD" id="cd01428">
    <property type="entry name" value="ADK"/>
    <property type="match status" value="1"/>
</dbReference>
<evidence type="ECO:0000313" key="9">
    <source>
        <dbReference type="EMBL" id="OGC55497.1"/>
    </source>
</evidence>
<organism evidence="9 10">
    <name type="scientific">candidate division WWE3 bacterium RIFCSPLOWO2_01_FULL_41_18</name>
    <dbReference type="NCBI Taxonomy" id="1802625"/>
    <lineage>
        <taxon>Bacteria</taxon>
        <taxon>Katanobacteria</taxon>
    </lineage>
</organism>
<reference evidence="9 10" key="1">
    <citation type="journal article" date="2016" name="Nat. Commun.">
        <title>Thousands of microbial genomes shed light on interconnected biogeochemical processes in an aquifer system.</title>
        <authorList>
            <person name="Anantharaman K."/>
            <person name="Brown C.T."/>
            <person name="Hug L.A."/>
            <person name="Sharon I."/>
            <person name="Castelle C.J."/>
            <person name="Probst A.J."/>
            <person name="Thomas B.C."/>
            <person name="Singh A."/>
            <person name="Wilkins M.J."/>
            <person name="Karaoz U."/>
            <person name="Brodie E.L."/>
            <person name="Williams K.H."/>
            <person name="Hubbard S.S."/>
            <person name="Banfield J.F."/>
        </authorList>
    </citation>
    <scope>NUCLEOTIDE SEQUENCE [LARGE SCALE GENOMIC DNA]</scope>
</reference>
<dbReference type="GO" id="GO:0005524">
    <property type="term" value="F:ATP binding"/>
    <property type="evidence" value="ECO:0007669"/>
    <property type="project" value="UniProtKB-UniRule"/>
</dbReference>
<evidence type="ECO:0000256" key="4">
    <source>
        <dbReference type="ARBA" id="ARBA00022777"/>
    </source>
</evidence>
<evidence type="ECO:0000256" key="1">
    <source>
        <dbReference type="ARBA" id="ARBA00022679"/>
    </source>
</evidence>
<comment type="caution">
    <text evidence="5">Lacks conserved residue(s) required for the propagation of feature annotation.</text>
</comment>
<dbReference type="UniPathway" id="UPA00588">
    <property type="reaction ID" value="UER00649"/>
</dbReference>
<dbReference type="AlphaFoldDB" id="A0A1F4VE80"/>
<keyword evidence="1 5" id="KW-0808">Transferase</keyword>
<feature type="binding site" evidence="5">
    <location>
        <begin position="62"/>
        <end position="64"/>
    </location>
    <ligand>
        <name>AMP</name>
        <dbReference type="ChEBI" id="CHEBI:456215"/>
    </ligand>
</feature>
<dbReference type="InterPro" id="IPR000850">
    <property type="entry name" value="Adenylat/UMP-CMP_kin"/>
</dbReference>
<dbReference type="InterPro" id="IPR007862">
    <property type="entry name" value="Adenylate_kinase_lid-dom"/>
</dbReference>
<dbReference type="InterPro" id="IPR006259">
    <property type="entry name" value="Adenyl_kin_sub"/>
</dbReference>
<evidence type="ECO:0000256" key="7">
    <source>
        <dbReference type="RuleBase" id="RU003331"/>
    </source>
</evidence>
<dbReference type="PANTHER" id="PTHR23359">
    <property type="entry name" value="NUCLEOTIDE KINASE"/>
    <property type="match status" value="1"/>
</dbReference>
<evidence type="ECO:0000313" key="10">
    <source>
        <dbReference type="Proteomes" id="UP000176504"/>
    </source>
</evidence>
<comment type="catalytic activity">
    <reaction evidence="5 7">
        <text>AMP + ATP = 2 ADP</text>
        <dbReference type="Rhea" id="RHEA:12973"/>
        <dbReference type="ChEBI" id="CHEBI:30616"/>
        <dbReference type="ChEBI" id="CHEBI:456215"/>
        <dbReference type="ChEBI" id="CHEBI:456216"/>
        <dbReference type="EC" id="2.7.4.3"/>
    </reaction>
</comment>
<dbReference type="Proteomes" id="UP000176504">
    <property type="component" value="Unassembled WGS sequence"/>
</dbReference>
<name>A0A1F4VE80_UNCKA</name>
<keyword evidence="2 5" id="KW-0545">Nucleotide biosynthesis</keyword>
<dbReference type="HAMAP" id="MF_00235">
    <property type="entry name" value="Adenylate_kinase_Adk"/>
    <property type="match status" value="1"/>
</dbReference>
<dbReference type="SUPFAM" id="SSF52540">
    <property type="entry name" value="P-loop containing nucleoside triphosphate hydrolases"/>
    <property type="match status" value="1"/>
</dbReference>
<proteinExistence type="inferred from homology"/>
<protein>
    <recommendedName>
        <fullName evidence="5 7">Adenylate kinase</fullName>
        <shortName evidence="5">AK</shortName>
        <ecNumber evidence="5 7">2.7.4.3</ecNumber>
    </recommendedName>
    <alternativeName>
        <fullName evidence="5">ATP-AMP transphosphorylase</fullName>
    </alternativeName>
    <alternativeName>
        <fullName evidence="5">ATP:AMP phosphotransferase</fullName>
    </alternativeName>
    <alternativeName>
        <fullName evidence="5">Adenylate monophosphate kinase</fullName>
    </alternativeName>
</protein>
<comment type="domain">
    <text evidence="5">Consists of three domains, a large central CORE domain and two small peripheral domains, NMPbind and LID, which undergo movements during catalysis. The LID domain closes over the site of phosphoryl transfer upon ATP binding. Assembling and dissambling the active center during each catalytic cycle provides an effective means to prevent ATP hydrolysis.</text>
</comment>
<dbReference type="NCBIfam" id="TIGR01351">
    <property type="entry name" value="adk"/>
    <property type="match status" value="1"/>
</dbReference>
<evidence type="ECO:0000259" key="8">
    <source>
        <dbReference type="Pfam" id="PF05191"/>
    </source>
</evidence>